<feature type="domain" description="Peptidase M48" evidence="8">
    <location>
        <begin position="130"/>
        <end position="200"/>
    </location>
</feature>
<dbReference type="PANTHER" id="PTHR34978">
    <property type="entry name" value="POSSIBLE SENSOR-TRANSDUCER PROTEIN BLAR"/>
    <property type="match status" value="1"/>
</dbReference>
<dbReference type="CDD" id="cd07326">
    <property type="entry name" value="M56_BlaR1_MecR1_like"/>
    <property type="match status" value="1"/>
</dbReference>
<evidence type="ECO:0000256" key="1">
    <source>
        <dbReference type="ARBA" id="ARBA00022670"/>
    </source>
</evidence>
<reference evidence="9 10" key="1">
    <citation type="journal article" date="2019" name="Environ. Microbiol.">
        <title>Species interactions and distinct microbial communities in high Arctic permafrost affected cryosols are associated with the CH4 and CO2 gas fluxes.</title>
        <authorList>
            <person name="Altshuler I."/>
            <person name="Hamel J."/>
            <person name="Turney S."/>
            <person name="Magnuson E."/>
            <person name="Levesque R."/>
            <person name="Greer C."/>
            <person name="Whyte L.G."/>
        </authorList>
    </citation>
    <scope>NUCLEOTIDE SEQUENCE [LARGE SCALE GENOMIC DNA]</scope>
    <source>
        <strain evidence="9 10">S5.20</strain>
    </source>
</reference>
<keyword evidence="3 6" id="KW-0378">Hydrolase</keyword>
<evidence type="ECO:0000313" key="10">
    <source>
        <dbReference type="Proteomes" id="UP000320095"/>
    </source>
</evidence>
<name>A0A502E8T6_9MYCO</name>
<keyword evidence="2" id="KW-0479">Metal-binding</keyword>
<keyword evidence="4 6" id="KW-0862">Zinc</keyword>
<dbReference type="Proteomes" id="UP000320095">
    <property type="component" value="Unassembled WGS sequence"/>
</dbReference>
<dbReference type="Gene3D" id="3.30.2010.10">
    <property type="entry name" value="Metalloproteases ('zincins'), catalytic domain"/>
    <property type="match status" value="1"/>
</dbReference>
<dbReference type="GO" id="GO:0046872">
    <property type="term" value="F:metal ion binding"/>
    <property type="evidence" value="ECO:0007669"/>
    <property type="project" value="UniProtKB-KW"/>
</dbReference>
<evidence type="ECO:0000256" key="7">
    <source>
        <dbReference type="SAM" id="Phobius"/>
    </source>
</evidence>
<keyword evidence="7" id="KW-0472">Membrane</keyword>
<keyword evidence="10" id="KW-1185">Reference proteome</keyword>
<dbReference type="Pfam" id="PF01435">
    <property type="entry name" value="Peptidase_M48"/>
    <property type="match status" value="1"/>
</dbReference>
<feature type="transmembrane region" description="Helical" evidence="7">
    <location>
        <begin position="33"/>
        <end position="57"/>
    </location>
</feature>
<sequence length="309" mass="32252">MSVAAGLLLYAALVSWWGPHVLTKITTRGINPLLGVTAWLTAIVGVLVAWGAAVIVLALDAADALSSSVIGTMCLEFLGHVGQIDMARPVAATIAITLIATSLALSLVFGLRILRTLRTLRTTSHEHAMAARVVGRPTRWRDVFVVNADQAAAYCVSGRPRAIVVTSAALASLEDDQLAAVLSHEYAHLTGRHHQLLMALRAAAAGLPSLPLLAAGPDAVSRLLEMNADDRAARRHGRHPLLCGMAALVGRPTVPAAALGAANNAVLDRAARLAAPATAGVRWRDRVTLGTAIGLTVAVPLFTGVLCHH</sequence>
<evidence type="ECO:0000259" key="8">
    <source>
        <dbReference type="Pfam" id="PF01435"/>
    </source>
</evidence>
<evidence type="ECO:0000256" key="5">
    <source>
        <dbReference type="ARBA" id="ARBA00023049"/>
    </source>
</evidence>
<dbReference type="InterPro" id="IPR052173">
    <property type="entry name" value="Beta-lactam_resp_regulator"/>
</dbReference>
<evidence type="ECO:0000256" key="3">
    <source>
        <dbReference type="ARBA" id="ARBA00022801"/>
    </source>
</evidence>
<dbReference type="GO" id="GO:0004222">
    <property type="term" value="F:metalloendopeptidase activity"/>
    <property type="evidence" value="ECO:0007669"/>
    <property type="project" value="InterPro"/>
</dbReference>
<organism evidence="9 10">
    <name type="scientific">Mycolicibacterium hodleri</name>
    <dbReference type="NCBI Taxonomy" id="49897"/>
    <lineage>
        <taxon>Bacteria</taxon>
        <taxon>Bacillati</taxon>
        <taxon>Actinomycetota</taxon>
        <taxon>Actinomycetes</taxon>
        <taxon>Mycobacteriales</taxon>
        <taxon>Mycobacteriaceae</taxon>
        <taxon>Mycolicibacterium</taxon>
    </lineage>
</organism>
<feature type="transmembrane region" description="Helical" evidence="7">
    <location>
        <begin position="90"/>
        <end position="111"/>
    </location>
</feature>
<gene>
    <name evidence="9" type="ORF">EAH80_11065</name>
</gene>
<evidence type="ECO:0000313" key="9">
    <source>
        <dbReference type="EMBL" id="TPG34148.1"/>
    </source>
</evidence>
<protein>
    <submittedName>
        <fullName evidence="9">M56 family peptidase</fullName>
    </submittedName>
</protein>
<keyword evidence="7" id="KW-1133">Transmembrane helix</keyword>
<evidence type="ECO:0000256" key="2">
    <source>
        <dbReference type="ARBA" id="ARBA00022723"/>
    </source>
</evidence>
<comment type="caution">
    <text evidence="9">The sequence shown here is derived from an EMBL/GenBank/DDBJ whole genome shotgun (WGS) entry which is preliminary data.</text>
</comment>
<dbReference type="PANTHER" id="PTHR34978:SF3">
    <property type="entry name" value="SLR0241 PROTEIN"/>
    <property type="match status" value="1"/>
</dbReference>
<proteinExistence type="inferred from homology"/>
<keyword evidence="1 6" id="KW-0645">Protease</keyword>
<dbReference type="GO" id="GO:0006508">
    <property type="term" value="P:proteolysis"/>
    <property type="evidence" value="ECO:0007669"/>
    <property type="project" value="UniProtKB-KW"/>
</dbReference>
<comment type="similarity">
    <text evidence="6">Belongs to the peptidase M48 family.</text>
</comment>
<evidence type="ECO:0000256" key="4">
    <source>
        <dbReference type="ARBA" id="ARBA00022833"/>
    </source>
</evidence>
<dbReference type="RefSeq" id="WP_140690398.1">
    <property type="nucleotide sequence ID" value="NZ_RCZG01000004.1"/>
</dbReference>
<dbReference type="InterPro" id="IPR001915">
    <property type="entry name" value="Peptidase_M48"/>
</dbReference>
<comment type="cofactor">
    <cofactor evidence="6">
        <name>Zn(2+)</name>
        <dbReference type="ChEBI" id="CHEBI:29105"/>
    </cofactor>
    <text evidence="6">Binds 1 zinc ion per subunit.</text>
</comment>
<accession>A0A502E8T6</accession>
<dbReference type="EMBL" id="RCZG01000004">
    <property type="protein sequence ID" value="TPG34148.1"/>
    <property type="molecule type" value="Genomic_DNA"/>
</dbReference>
<keyword evidence="5 6" id="KW-0482">Metalloprotease</keyword>
<dbReference type="AlphaFoldDB" id="A0A502E8T6"/>
<keyword evidence="7" id="KW-0812">Transmembrane</keyword>
<evidence type="ECO:0000256" key="6">
    <source>
        <dbReference type="RuleBase" id="RU003983"/>
    </source>
</evidence>
<dbReference type="OrthoDB" id="9785340at2"/>